<dbReference type="InterPro" id="IPR018202">
    <property type="entry name" value="Ser_caboxypep_ser_AS"/>
</dbReference>
<gene>
    <name evidence="11" type="ORF">DSTB1V02_LOCUS12130</name>
</gene>
<evidence type="ECO:0000256" key="1">
    <source>
        <dbReference type="ARBA" id="ARBA00009431"/>
    </source>
</evidence>
<dbReference type="Pfam" id="PF00450">
    <property type="entry name" value="Peptidase_S10"/>
    <property type="match status" value="1"/>
</dbReference>
<dbReference type="EMBL" id="CAJPEV010004358">
    <property type="protein sequence ID" value="CAG0901658.1"/>
    <property type="molecule type" value="Genomic_DNA"/>
</dbReference>
<dbReference type="GO" id="GO:0004185">
    <property type="term" value="F:serine-type carboxypeptidase activity"/>
    <property type="evidence" value="ECO:0007669"/>
    <property type="project" value="UniProtKB-UniRule"/>
</dbReference>
<evidence type="ECO:0000313" key="12">
    <source>
        <dbReference type="Proteomes" id="UP000677054"/>
    </source>
</evidence>
<dbReference type="FunFam" id="3.40.50.1820:FF:000096">
    <property type="entry name" value="Carboxypeptidase vitellogenic-like"/>
    <property type="match status" value="1"/>
</dbReference>
<keyword evidence="12" id="KW-1185">Reference proteome</keyword>
<evidence type="ECO:0000256" key="8">
    <source>
        <dbReference type="SAM" id="Coils"/>
    </source>
</evidence>
<dbReference type="InterPro" id="IPR033124">
    <property type="entry name" value="Ser_caboxypep_his_AS"/>
</dbReference>
<evidence type="ECO:0000259" key="10">
    <source>
        <dbReference type="PROSITE" id="PS50003"/>
    </source>
</evidence>
<keyword evidence="5 7" id="KW-0378">Hydrolase</keyword>
<dbReference type="PANTHER" id="PTHR11802:SF472">
    <property type="entry name" value="SERINE CARBOXYPEPTIDASE CPVL-RELATED"/>
    <property type="match status" value="1"/>
</dbReference>
<dbReference type="InterPro" id="IPR001849">
    <property type="entry name" value="PH_domain"/>
</dbReference>
<dbReference type="SUPFAM" id="SSF53474">
    <property type="entry name" value="alpha/beta-Hydrolases"/>
    <property type="match status" value="1"/>
</dbReference>
<dbReference type="PROSITE" id="PS00131">
    <property type="entry name" value="CARBOXYPEPT_SER_SER"/>
    <property type="match status" value="1"/>
</dbReference>
<keyword evidence="3 7" id="KW-0645">Protease</keyword>
<evidence type="ECO:0000256" key="2">
    <source>
        <dbReference type="ARBA" id="ARBA00022645"/>
    </source>
</evidence>
<feature type="region of interest" description="Disordered" evidence="9">
    <location>
        <begin position="595"/>
        <end position="618"/>
    </location>
</feature>
<name>A0A7R9ADU4_9CRUS</name>
<accession>A0A7R9ADU4</accession>
<dbReference type="PROSITE" id="PS50003">
    <property type="entry name" value="PH_DOMAIN"/>
    <property type="match status" value="1"/>
</dbReference>
<evidence type="ECO:0000256" key="7">
    <source>
        <dbReference type="RuleBase" id="RU361156"/>
    </source>
</evidence>
<sequence>MRPGAKKKGMETRRRLIPARAVEAAAHCDCSFPSSKMPSLLAVLVLSACLCVSQCGRYRTPFKRAFPVHPTLHGDPLPGDPLPGDPLYLTPYIEQGKAAEARQKSAVTLDVQGRKVPAGHAGFFTVNKEHKSNLFFWFFPKQHDPEGAPLLLWLQGGPGGSSMFGLFNEHGPFAIASNLSLVMRDESWGNNHHLLYIDNPVGTGFSFTENDAGYARNEADVARDLHEAMRQFFIVFDAQAKADFYVTGESYAGKYVPALVHEIHRRNEDPKARKMNLKGMAIGDGFSDPYSMTNYGDYLYQIGMIGRKELAHFDEVEQMARKLIQLKEWKKAFQVFDALLDGDKIDGPSYFTNVTGSTYYFNFLQMSEPPEFGYYPKYLNRGEVRAAIHVGDRPFNNGSAVEDFLLEDIMQSAKPDVEAILDAGYKVLLYGGQLDIIVAYPLTVNFVASLEWKHAAEFAGAARRPWRVGEEVAGYVQEWGNLKLVMVRGAGHMVPYDQPKWAFDMISRVYAAVSEKQLLFYAMADDVMPVEAVPLGLARVRREPDCTIRICSGVPEEETILLVEKEEEARDWLDALTSSTSPSLQGLNLETGATAPVSLGVPSSANGPSRRRRQRPTTLVSSVGEISNRYERAQIAAQQEGLRRAILLKQRKYSTALKVKKNHNHNHNLDLNRPQPLPQVENLEKSLGTGKVKFSETEIEALKTRLESLDEELGETEKLTKAAVTRLATKQASHLQTIQHLGALETEATKFNRSPSHPPQILVTCSTEDLRSRRRRGSLEDVATSPTVATLFRRSSGSEVENQVGFSMQMALELGTALMGDPAGPVDPVEEDLLGGNISGWAQREIRAFEQMARDYFRRAGQYHLCDSFPHFSVSPGMFDQF</sequence>
<dbReference type="SUPFAM" id="SSF50729">
    <property type="entry name" value="PH domain-like"/>
    <property type="match status" value="1"/>
</dbReference>
<evidence type="ECO:0000313" key="11">
    <source>
        <dbReference type="EMBL" id="CAD7252372.1"/>
    </source>
</evidence>
<keyword evidence="4" id="KW-0732">Signal</keyword>
<organism evidence="11">
    <name type="scientific">Darwinula stevensoni</name>
    <dbReference type="NCBI Taxonomy" id="69355"/>
    <lineage>
        <taxon>Eukaryota</taxon>
        <taxon>Metazoa</taxon>
        <taxon>Ecdysozoa</taxon>
        <taxon>Arthropoda</taxon>
        <taxon>Crustacea</taxon>
        <taxon>Oligostraca</taxon>
        <taxon>Ostracoda</taxon>
        <taxon>Podocopa</taxon>
        <taxon>Podocopida</taxon>
        <taxon>Darwinulocopina</taxon>
        <taxon>Darwinuloidea</taxon>
        <taxon>Darwinulidae</taxon>
        <taxon>Darwinula</taxon>
    </lineage>
</organism>
<evidence type="ECO:0000256" key="3">
    <source>
        <dbReference type="ARBA" id="ARBA00022670"/>
    </source>
</evidence>
<dbReference type="EMBL" id="LR903875">
    <property type="protein sequence ID" value="CAD7252372.1"/>
    <property type="molecule type" value="Genomic_DNA"/>
</dbReference>
<dbReference type="PRINTS" id="PR00724">
    <property type="entry name" value="CRBOXYPTASEC"/>
</dbReference>
<feature type="domain" description="PH" evidence="10">
    <location>
        <begin position="486"/>
        <end position="581"/>
    </location>
</feature>
<dbReference type="PANTHER" id="PTHR11802">
    <property type="entry name" value="SERINE PROTEASE FAMILY S10 SERINE CARBOXYPEPTIDASE"/>
    <property type="match status" value="1"/>
</dbReference>
<protein>
    <recommendedName>
        <fullName evidence="7">Carboxypeptidase</fullName>
        <ecNumber evidence="7">3.4.16.-</ecNumber>
    </recommendedName>
</protein>
<dbReference type="GO" id="GO:0006508">
    <property type="term" value="P:proteolysis"/>
    <property type="evidence" value="ECO:0007669"/>
    <property type="project" value="UniProtKB-KW"/>
</dbReference>
<dbReference type="Proteomes" id="UP000677054">
    <property type="component" value="Unassembled WGS sequence"/>
</dbReference>
<dbReference type="PROSITE" id="PS00560">
    <property type="entry name" value="CARBOXYPEPT_SER_HIS"/>
    <property type="match status" value="1"/>
</dbReference>
<evidence type="ECO:0000256" key="6">
    <source>
        <dbReference type="ARBA" id="ARBA00023180"/>
    </source>
</evidence>
<dbReference type="OrthoDB" id="443318at2759"/>
<keyword evidence="6" id="KW-0325">Glycoprotein</keyword>
<dbReference type="AlphaFoldDB" id="A0A7R9ADU4"/>
<dbReference type="InterPro" id="IPR029058">
    <property type="entry name" value="AB_hydrolase_fold"/>
</dbReference>
<keyword evidence="2 7" id="KW-0121">Carboxypeptidase</keyword>
<dbReference type="Gene3D" id="3.40.50.1820">
    <property type="entry name" value="alpha/beta hydrolase"/>
    <property type="match status" value="1"/>
</dbReference>
<evidence type="ECO:0000256" key="9">
    <source>
        <dbReference type="SAM" id="MobiDB-lite"/>
    </source>
</evidence>
<evidence type="ECO:0000256" key="5">
    <source>
        <dbReference type="ARBA" id="ARBA00022801"/>
    </source>
</evidence>
<dbReference type="InterPro" id="IPR001563">
    <property type="entry name" value="Peptidase_S10"/>
</dbReference>
<evidence type="ECO:0000256" key="4">
    <source>
        <dbReference type="ARBA" id="ARBA00022729"/>
    </source>
</evidence>
<reference evidence="11" key="1">
    <citation type="submission" date="2020-11" db="EMBL/GenBank/DDBJ databases">
        <authorList>
            <person name="Tran Van P."/>
        </authorList>
    </citation>
    <scope>NUCLEOTIDE SEQUENCE</scope>
</reference>
<feature type="coiled-coil region" evidence="8">
    <location>
        <begin position="692"/>
        <end position="719"/>
    </location>
</feature>
<dbReference type="EC" id="3.4.16.-" evidence="7"/>
<comment type="similarity">
    <text evidence="1 7">Belongs to the peptidase S10 family.</text>
</comment>
<proteinExistence type="inferred from homology"/>
<keyword evidence="8" id="KW-0175">Coiled coil</keyword>